<dbReference type="Proteomes" id="UP001203761">
    <property type="component" value="Unassembled WGS sequence"/>
</dbReference>
<dbReference type="Gene3D" id="3.20.20.140">
    <property type="entry name" value="Metal-dependent hydrolases"/>
    <property type="match status" value="1"/>
</dbReference>
<organism evidence="1 2">
    <name type="scientific">Brachybacterium equifaecis</name>
    <dbReference type="NCBI Taxonomy" id="2910770"/>
    <lineage>
        <taxon>Bacteria</taxon>
        <taxon>Bacillati</taxon>
        <taxon>Actinomycetota</taxon>
        <taxon>Actinomycetes</taxon>
        <taxon>Micrococcales</taxon>
        <taxon>Dermabacteraceae</taxon>
        <taxon>Brachybacterium</taxon>
    </lineage>
</organism>
<name>A0ABT0R2G0_9MICO</name>
<dbReference type="InterPro" id="IPR011059">
    <property type="entry name" value="Metal-dep_hydrolase_composite"/>
</dbReference>
<proteinExistence type="predicted"/>
<dbReference type="PANTHER" id="PTHR22642">
    <property type="entry name" value="IMIDAZOLONEPROPIONASE"/>
    <property type="match status" value="1"/>
</dbReference>
<gene>
    <name evidence="1" type="ORF">Bequi_12175</name>
</gene>
<evidence type="ECO:0000313" key="2">
    <source>
        <dbReference type="Proteomes" id="UP001203761"/>
    </source>
</evidence>
<evidence type="ECO:0008006" key="3">
    <source>
        <dbReference type="Google" id="ProtNLM"/>
    </source>
</evidence>
<accession>A0ABT0R2G0</accession>
<dbReference type="SUPFAM" id="SSF51556">
    <property type="entry name" value="Metallo-dependent hydrolases"/>
    <property type="match status" value="1"/>
</dbReference>
<keyword evidence="2" id="KW-1185">Reference proteome</keyword>
<dbReference type="PANTHER" id="PTHR22642:SF2">
    <property type="entry name" value="PROTEIN LONG AFTER FAR-RED 3"/>
    <property type="match status" value="1"/>
</dbReference>
<reference evidence="1" key="1">
    <citation type="submission" date="2022-02" db="EMBL/GenBank/DDBJ databases">
        <authorList>
            <person name="Lee M."/>
            <person name="Kim S.-J."/>
            <person name="Jung M.-Y."/>
        </authorList>
    </citation>
    <scope>NUCLEOTIDE SEQUENCE</scope>
    <source>
        <strain evidence="1">JHP9</strain>
    </source>
</reference>
<dbReference type="RefSeq" id="WP_249738204.1">
    <property type="nucleotide sequence ID" value="NZ_JAKNCJ010000008.1"/>
</dbReference>
<protein>
    <recommendedName>
        <fullName evidence="3">Amidohydrolase</fullName>
    </recommendedName>
</protein>
<evidence type="ECO:0000313" key="1">
    <source>
        <dbReference type="EMBL" id="MCL6424124.1"/>
    </source>
</evidence>
<dbReference type="EMBL" id="JAKNCJ010000008">
    <property type="protein sequence ID" value="MCL6424124.1"/>
    <property type="molecule type" value="Genomic_DNA"/>
</dbReference>
<comment type="caution">
    <text evidence="1">The sequence shown here is derived from an EMBL/GenBank/DDBJ whole genome shotgun (WGS) entry which is preliminary data.</text>
</comment>
<dbReference type="InterPro" id="IPR032466">
    <property type="entry name" value="Metal_Hydrolase"/>
</dbReference>
<dbReference type="Gene3D" id="2.30.40.10">
    <property type="entry name" value="Urease, subunit C, domain 1"/>
    <property type="match status" value="2"/>
</dbReference>
<sequence length="256" mass="26783">MTAPAHRPAGTEPVLYTGVVVYSTQDPEASAVLVEGATITWIGPLENADRFHPGARRIDATGCLMAPGFVDSAPLGADAPDATLPEGWREAAASRGIVAVNPGTTGEREGIRVVAPVTEAAPLKTLARDGVPVAFGSAGARQAQDPWSWVRAASREGDPQERLSDRAAFLAATRAGHRLAGRMHPGSLTLGGEATFVLWEPWDLTVHSADEHTNAWSVDPRSYTPLLPDLSAGAPRALRTVIEGVVVHDDLPGGAS</sequence>
<dbReference type="SUPFAM" id="SSF51338">
    <property type="entry name" value="Composite domain of metallo-dependent hydrolases"/>
    <property type="match status" value="1"/>
</dbReference>